<dbReference type="PANTHER" id="PTHR48109:SF3">
    <property type="entry name" value="SLL0744 PROTEIN"/>
    <property type="match status" value="1"/>
</dbReference>
<dbReference type="AlphaFoldDB" id="W8THP6"/>
<feature type="domain" description="Dihydroorotate dehydrogenase catalytic" evidence="7">
    <location>
        <begin position="85"/>
        <end position="287"/>
    </location>
</feature>
<accession>W8THP6</accession>
<organism evidence="8 9">
    <name type="scientific">Peptoclostridium acidaminophilum DSM 3953</name>
    <dbReference type="NCBI Taxonomy" id="1286171"/>
    <lineage>
        <taxon>Bacteria</taxon>
        <taxon>Bacillati</taxon>
        <taxon>Bacillota</taxon>
        <taxon>Clostridia</taxon>
        <taxon>Peptostreptococcales</taxon>
        <taxon>Peptoclostridiaceae</taxon>
        <taxon>Peptoclostridium</taxon>
    </lineage>
</organism>
<dbReference type="Proteomes" id="UP000019591">
    <property type="component" value="Chromosome"/>
</dbReference>
<evidence type="ECO:0000256" key="1">
    <source>
        <dbReference type="ARBA" id="ARBA00001917"/>
    </source>
</evidence>
<dbReference type="InterPro" id="IPR005720">
    <property type="entry name" value="Dihydroorotate_DH_cat"/>
</dbReference>
<evidence type="ECO:0000256" key="3">
    <source>
        <dbReference type="ARBA" id="ARBA00022630"/>
    </source>
</evidence>
<comment type="cofactor">
    <cofactor evidence="1">
        <name>FMN</name>
        <dbReference type="ChEBI" id="CHEBI:58210"/>
    </cofactor>
</comment>
<reference evidence="8 9" key="1">
    <citation type="journal article" date="2014" name="Genome Announc.">
        <title>Complete Genome Sequence of Amino Acid-Utilizing Eubacterium acidaminophilum al-2 (DSM 3953).</title>
        <authorList>
            <person name="Poehlein A."/>
            <person name="Andreesen J.R."/>
            <person name="Daniel R."/>
        </authorList>
    </citation>
    <scope>NUCLEOTIDE SEQUENCE [LARGE SCALE GENOMIC DNA]</scope>
    <source>
        <strain evidence="8 9">DSM 3953</strain>
    </source>
</reference>
<evidence type="ECO:0000256" key="2">
    <source>
        <dbReference type="ARBA" id="ARBA00004725"/>
    </source>
</evidence>
<dbReference type="PANTHER" id="PTHR48109">
    <property type="entry name" value="DIHYDROOROTATE DEHYDROGENASE (QUINONE), MITOCHONDRIAL-RELATED"/>
    <property type="match status" value="1"/>
</dbReference>
<dbReference type="EMBL" id="CP007452">
    <property type="protein sequence ID" value="AHM57363.1"/>
    <property type="molecule type" value="Genomic_DNA"/>
</dbReference>
<keyword evidence="4" id="KW-0288">FMN</keyword>
<keyword evidence="9" id="KW-1185">Reference proteome</keyword>
<dbReference type="KEGG" id="eac:EAL2_c20820"/>
<dbReference type="OrthoDB" id="9794954at2"/>
<evidence type="ECO:0000256" key="4">
    <source>
        <dbReference type="ARBA" id="ARBA00022643"/>
    </source>
</evidence>
<dbReference type="NCBIfam" id="NF005741">
    <property type="entry name" value="PRK07565.1"/>
    <property type="match status" value="1"/>
</dbReference>
<evidence type="ECO:0000256" key="5">
    <source>
        <dbReference type="ARBA" id="ARBA00022975"/>
    </source>
</evidence>
<protein>
    <submittedName>
        <fullName evidence="8">Dihydroorotate dehydrogenase 2</fullName>
    </submittedName>
</protein>
<proteinExistence type="predicted"/>
<evidence type="ECO:0000313" key="8">
    <source>
        <dbReference type="EMBL" id="AHM57363.1"/>
    </source>
</evidence>
<dbReference type="PIRSF" id="PIRSF000164">
    <property type="entry name" value="DHO_oxidase"/>
    <property type="match status" value="1"/>
</dbReference>
<dbReference type="PATRIC" id="fig|1286171.3.peg.2030"/>
<keyword evidence="6" id="KW-0560">Oxidoreductase</keyword>
<dbReference type="GO" id="GO:0006207">
    <property type="term" value="P:'de novo' pyrimidine nucleobase biosynthetic process"/>
    <property type="evidence" value="ECO:0007669"/>
    <property type="project" value="TreeGrafter"/>
</dbReference>
<dbReference type="RefSeq" id="WP_025436293.1">
    <property type="nucleotide sequence ID" value="NZ_CP007452.1"/>
</dbReference>
<dbReference type="eggNOG" id="COG0167">
    <property type="taxonomic scope" value="Bacteria"/>
</dbReference>
<dbReference type="GO" id="GO:0044205">
    <property type="term" value="P:'de novo' UMP biosynthetic process"/>
    <property type="evidence" value="ECO:0007669"/>
    <property type="project" value="UniProtKB-UniPathway"/>
</dbReference>
<evidence type="ECO:0000256" key="6">
    <source>
        <dbReference type="ARBA" id="ARBA00023002"/>
    </source>
</evidence>
<dbReference type="UniPathway" id="UPA00070"/>
<dbReference type="Pfam" id="PF01180">
    <property type="entry name" value="DHO_dh"/>
    <property type="match status" value="1"/>
</dbReference>
<sequence length="337" mass="38181">MKRLSTNFMGIHLKNPIIAGASNLSDNLDNVKRLEEAGVAAIVFKSLFEEQIQLEKLELDADLEEYDERHAEMITMHPHLEHAGIEEHLLKLRKAKESVSIPVIASLNAVHGKTWLEYARKLQDTGVDGLELNLYSIPKRVDLDAAFIENEHLEKLTDIKKAIKIPMSVKISPFYTNIMNVVHRMSKGGVDGVVLFNRLYESDIDVKSEKTKLDMTLSSSDEMRLPLRYTGLLEGKIAADICSSRGIDSGDDVIKMLLAGAKCVQVVSSVYRHGYRHVGIMLEDIAKWMDSKGYENIEDFRGKLSKSNLKDPYAYERAQYVDLLMKPFESLIKEPMR</sequence>
<dbReference type="SUPFAM" id="SSF51395">
    <property type="entry name" value="FMN-linked oxidoreductases"/>
    <property type="match status" value="1"/>
</dbReference>
<evidence type="ECO:0000259" key="7">
    <source>
        <dbReference type="Pfam" id="PF01180"/>
    </source>
</evidence>
<name>W8THP6_PEPAC</name>
<comment type="pathway">
    <text evidence="2">Pyrimidine metabolism; UMP biosynthesis via de novo pathway.</text>
</comment>
<dbReference type="HOGENOM" id="CLU_042042_4_0_9"/>
<evidence type="ECO:0000313" key="9">
    <source>
        <dbReference type="Proteomes" id="UP000019591"/>
    </source>
</evidence>
<gene>
    <name evidence="8" type="ORF">EAL2_c20820</name>
</gene>
<dbReference type="InterPro" id="IPR013785">
    <property type="entry name" value="Aldolase_TIM"/>
</dbReference>
<dbReference type="Gene3D" id="3.20.20.70">
    <property type="entry name" value="Aldolase class I"/>
    <property type="match status" value="1"/>
</dbReference>
<dbReference type="GO" id="GO:0004152">
    <property type="term" value="F:dihydroorotate dehydrogenase activity"/>
    <property type="evidence" value="ECO:0007669"/>
    <property type="project" value="InterPro"/>
</dbReference>
<dbReference type="InterPro" id="IPR012135">
    <property type="entry name" value="Dihydroorotate_DH_1_2"/>
</dbReference>
<keyword evidence="5" id="KW-0665">Pyrimidine biosynthesis</keyword>
<keyword evidence="3" id="KW-0285">Flavoprotein</keyword>
<dbReference type="InterPro" id="IPR050074">
    <property type="entry name" value="DHO_dehydrogenase"/>
</dbReference>
<dbReference type="GO" id="GO:0005737">
    <property type="term" value="C:cytoplasm"/>
    <property type="evidence" value="ECO:0007669"/>
    <property type="project" value="InterPro"/>
</dbReference>
<dbReference type="STRING" id="1286171.EAL2_c20820"/>